<dbReference type="eggNOG" id="COG2959">
    <property type="taxonomic scope" value="Bacteria"/>
</dbReference>
<dbReference type="PATRIC" id="fig|1196324.3.peg.674"/>
<organism evidence="4 5">
    <name type="scientific">Fictibacillus macauensis ZFHKF-1</name>
    <dbReference type="NCBI Taxonomy" id="1196324"/>
    <lineage>
        <taxon>Bacteria</taxon>
        <taxon>Bacillati</taxon>
        <taxon>Bacillota</taxon>
        <taxon>Bacilli</taxon>
        <taxon>Bacillales</taxon>
        <taxon>Fictibacillaceae</taxon>
        <taxon>Fictibacillus</taxon>
    </lineage>
</organism>
<dbReference type="Proteomes" id="UP000004080">
    <property type="component" value="Unassembled WGS sequence"/>
</dbReference>
<dbReference type="NCBIfam" id="TIGR02889">
    <property type="entry name" value="spore_YpeB"/>
    <property type="match status" value="1"/>
</dbReference>
<feature type="coiled-coil region" evidence="1">
    <location>
        <begin position="132"/>
        <end position="159"/>
    </location>
</feature>
<dbReference type="Pfam" id="PF14620">
    <property type="entry name" value="YPEB_PepSY1-2"/>
    <property type="match status" value="1"/>
</dbReference>
<dbReference type="OrthoDB" id="2372097at2"/>
<comment type="caution">
    <text evidence="4">The sequence shown here is derived from an EMBL/GenBank/DDBJ whole genome shotgun (WGS) entry which is preliminary data.</text>
</comment>
<dbReference type="AlphaFoldDB" id="I8UI54"/>
<dbReference type="InterPro" id="IPR048402">
    <property type="entry name" value="YpeB_N"/>
</dbReference>
<dbReference type="GO" id="GO:0009847">
    <property type="term" value="P:spore germination"/>
    <property type="evidence" value="ECO:0007669"/>
    <property type="project" value="InterPro"/>
</dbReference>
<evidence type="ECO:0000313" key="4">
    <source>
        <dbReference type="EMBL" id="EIT86570.1"/>
    </source>
</evidence>
<evidence type="ECO:0000259" key="3">
    <source>
        <dbReference type="Pfam" id="PF20769"/>
    </source>
</evidence>
<keyword evidence="5" id="KW-1185">Reference proteome</keyword>
<evidence type="ECO:0000256" key="1">
    <source>
        <dbReference type="SAM" id="Coils"/>
    </source>
</evidence>
<evidence type="ECO:0000259" key="2">
    <source>
        <dbReference type="Pfam" id="PF14620"/>
    </source>
</evidence>
<name>I8UI54_9BACL</name>
<protein>
    <submittedName>
        <fullName evidence="4">Putative metallopeptidase YpeB</fullName>
    </submittedName>
</protein>
<feature type="domain" description="Sporulation protein YpeB PepSY1 and PepSY2" evidence="2">
    <location>
        <begin position="180"/>
        <end position="373"/>
    </location>
</feature>
<accession>I8UI54</accession>
<evidence type="ECO:0000313" key="5">
    <source>
        <dbReference type="Proteomes" id="UP000004080"/>
    </source>
</evidence>
<feature type="domain" description="Sporulation protein YpeB N-terminal" evidence="3">
    <location>
        <begin position="27"/>
        <end position="162"/>
    </location>
</feature>
<dbReference type="InterPro" id="IPR014239">
    <property type="entry name" value="YpeB_PepSY1-2"/>
</dbReference>
<proteinExistence type="predicted"/>
<dbReference type="STRING" id="1196324.A374_03329"/>
<keyword evidence="1" id="KW-0175">Coiled coil</keyword>
<sequence>MIRTVTIVILAITTLGLGYFAYNEHQEKKAIAIQSENNYQRAFHELNYNMDALHDKIGETLAMNSKKQLSPALVHVWRLTSEAHNNVGQLPLALLPFNKTEAFLNDIGEFSYRVSVRDLEKKPLTSKEHQTLSKLYHNAENIQNELRRTEAIAAKKKLKWSDVQVALAKKDQPSDNTIIDGFKTVDKSSEGYSDTDFGPEVTSINNASKRSFRHLKGKEISKQEAIARAVTFFQLKKNVKISVKASGKGSVYKAYSLTIYNPDTKATTYMDVTKKGGYPLWVLQDRSVAKAKLSLNDAEKEAAQFLKKHMKQKLLPVSSQQYDNIAVFTFVGQQKGVRIYPEHVTVKVALDNGDIMGYQGTDFLVAHHHRNIPKEKISEAQARKKLSKKFHVKETHRAIVINDIKQEVSCYEFIGTLGQETYVIYLSTEDGSEELVKKLKESEPNYEAL</sequence>
<gene>
    <name evidence="4" type="ORF">A374_03329</name>
</gene>
<dbReference type="EMBL" id="AKKV01000020">
    <property type="protein sequence ID" value="EIT86570.1"/>
    <property type="molecule type" value="Genomic_DNA"/>
</dbReference>
<reference evidence="4 5" key="1">
    <citation type="journal article" date="2012" name="J. Bacteriol.">
        <title>Genome of Bacillus macauensis ZFHKF-1, a Long-Chain-Forming Bacterium.</title>
        <authorList>
            <person name="Cai L."/>
            <person name="Zhang T."/>
        </authorList>
    </citation>
    <scope>NUCLEOTIDE SEQUENCE [LARGE SCALE GENOMIC DNA]</scope>
    <source>
        <strain evidence="4 5">ZFHKF-1</strain>
    </source>
</reference>
<dbReference type="RefSeq" id="WP_007200765.1">
    <property type="nucleotide sequence ID" value="NZ_AKKV01000020.1"/>
</dbReference>
<dbReference type="Pfam" id="PF20769">
    <property type="entry name" value="YPEB_N"/>
    <property type="match status" value="1"/>
</dbReference>